<dbReference type="PANTHER" id="PTHR30038:SF9">
    <property type="entry name" value="ALDEHYDE FERREDOXIN OXIDOREDUCTASE"/>
    <property type="match status" value="1"/>
</dbReference>
<dbReference type="InterPro" id="IPR036021">
    <property type="entry name" value="Tungsten_al_ferr_oxy-like_C"/>
</dbReference>
<dbReference type="Gene3D" id="3.60.9.10">
    <property type="entry name" value="Aldehyde ferredoxin oxidoreductase, N-terminal domain"/>
    <property type="match status" value="1"/>
</dbReference>
<dbReference type="Pfam" id="PF02730">
    <property type="entry name" value="AFOR_N"/>
    <property type="match status" value="1"/>
</dbReference>
<evidence type="ECO:0000256" key="6">
    <source>
        <dbReference type="ARBA" id="ARBA00023004"/>
    </source>
</evidence>
<dbReference type="InterPro" id="IPR013983">
    <property type="entry name" value="Ald_Fedxn_OxRdtase_N"/>
</dbReference>
<dbReference type="InterPro" id="IPR013984">
    <property type="entry name" value="Ald_Fedxn_OxRdtase_dom2"/>
</dbReference>
<dbReference type="KEGG" id="aacx:DEACI_4211"/>
<dbReference type="Proteomes" id="UP001071230">
    <property type="component" value="Unassembled WGS sequence"/>
</dbReference>
<dbReference type="EC" id="1.2.7.5" evidence="10 11"/>
<comment type="similarity">
    <text evidence="2">Belongs to the AOR/FOR family.</text>
</comment>
<dbReference type="EMBL" id="CDGJ01000080">
    <property type="protein sequence ID" value="CEJ08313.1"/>
    <property type="molecule type" value="Genomic_DNA"/>
</dbReference>
<dbReference type="InterPro" id="IPR051919">
    <property type="entry name" value="W-dependent_AOR"/>
</dbReference>
<evidence type="ECO:0000313" key="10">
    <source>
        <dbReference type="EMBL" id="CAA7603388.1"/>
    </source>
</evidence>
<organism evidence="10">
    <name type="scientific">Acididesulfobacillus acetoxydans</name>
    <dbReference type="NCBI Taxonomy" id="1561005"/>
    <lineage>
        <taxon>Bacteria</taxon>
        <taxon>Bacillati</taxon>
        <taxon>Bacillota</taxon>
        <taxon>Clostridia</taxon>
        <taxon>Eubacteriales</taxon>
        <taxon>Peptococcaceae</taxon>
        <taxon>Acididesulfobacillus</taxon>
    </lineage>
</organism>
<evidence type="ECO:0000256" key="5">
    <source>
        <dbReference type="ARBA" id="ARBA00023002"/>
    </source>
</evidence>
<dbReference type="AlphaFoldDB" id="A0A8S0W5Q3"/>
<evidence type="ECO:0000256" key="7">
    <source>
        <dbReference type="ARBA" id="ARBA00023014"/>
    </source>
</evidence>
<evidence type="ECO:0000256" key="4">
    <source>
        <dbReference type="ARBA" id="ARBA00022723"/>
    </source>
</evidence>
<dbReference type="GO" id="GO:0051539">
    <property type="term" value="F:4 iron, 4 sulfur cluster binding"/>
    <property type="evidence" value="ECO:0007669"/>
    <property type="project" value="UniProtKB-KW"/>
</dbReference>
<evidence type="ECO:0000313" key="11">
    <source>
        <dbReference type="EMBL" id="CEJ08313.1"/>
    </source>
</evidence>
<dbReference type="SUPFAM" id="SSF56228">
    <property type="entry name" value="Aldehyde ferredoxin oxidoreductase, N-terminal domain"/>
    <property type="match status" value="1"/>
</dbReference>
<dbReference type="InterPro" id="IPR013985">
    <property type="entry name" value="Ald_Fedxn_OxRdtase_dom3"/>
</dbReference>
<sequence length="612" mass="67034">MARSGQRQDSIQERGLEMKGFFGKLLRIDLTRKTYVQELIPDEVFFRYLGGKGLGSYLLLKEVPGGVDPLSADNKLIFVVGPATGVDMWGSSRYGAYSKSPQTGFYGESYAGGKVAPQIHGTGYDAIILQGVSADPVFLEINETAVIFHAAAHLWGKDTYTTEDEVLAQVGVPQAQAVVIGPAGENLVRFACIENNYWRSAGRTGMGAVMGSKRVKGIVFYGGAACEIAEPERVKTLLKNIAAKAKNNAGVKNYQKYGTTQMVKTMNLAETFPTQYWSEGVYEHWPEISGDSLLEKQEVKTTACPHCFLACGKLSKVRSGRHQGLKVEGPEYETIFAFGGLCQISDLAEIIHLNDLCDRLGMDTITAANLAAFTMEAVKMGKIEAELAYGDAAAVAALLYDIAGRRGLGAVLAQGIKQAAQVWHMEDMAIHVKGLEPPGYDPRVLKGMGLAYATSTRGACHLRATFYKAELGGLIDPGIVEGKAELFIDFENRLTLFNTQILCVFYRDLILWPDLVQLVKGITGRDCTQAELEAAANRIVTLTRVFNAREGATKDLDTLPARLFREPINEGANRITPKELQYMVDNYYRLRGWDDQGYPLTDEINKATADVI</sequence>
<feature type="domain" description="Aldehyde ferredoxin oxidoreductase N-terminal" evidence="9">
    <location>
        <begin position="21"/>
        <end position="224"/>
    </location>
</feature>
<evidence type="ECO:0000256" key="8">
    <source>
        <dbReference type="ARBA" id="ARBA00049934"/>
    </source>
</evidence>
<keyword evidence="3" id="KW-0004">4Fe-4S</keyword>
<dbReference type="GO" id="GO:0033726">
    <property type="term" value="F:aldehyde ferredoxin oxidoreductase activity"/>
    <property type="evidence" value="ECO:0007669"/>
    <property type="project" value="UniProtKB-EC"/>
</dbReference>
<dbReference type="Pfam" id="PF01314">
    <property type="entry name" value="AFOR_C"/>
    <property type="match status" value="1"/>
</dbReference>
<evidence type="ECO:0000256" key="1">
    <source>
        <dbReference type="ARBA" id="ARBA00001966"/>
    </source>
</evidence>
<reference evidence="11" key="1">
    <citation type="submission" date="2014-11" db="EMBL/GenBank/DDBJ databases">
        <authorList>
            <person name="Hornung B.V."/>
        </authorList>
    </citation>
    <scope>NUCLEOTIDE SEQUENCE</scope>
    <source>
        <strain evidence="11">INE</strain>
    </source>
</reference>
<comment type="cofactor">
    <cofactor evidence="1">
        <name>[4Fe-4S] cluster</name>
        <dbReference type="ChEBI" id="CHEBI:49883"/>
    </cofactor>
</comment>
<protein>
    <submittedName>
        <fullName evidence="10 11">Aldehyde ferredoxin oxidoreductase</fullName>
        <ecNumber evidence="10 11">1.2.7.5</ecNumber>
    </submittedName>
</protein>
<dbReference type="InterPro" id="IPR001203">
    <property type="entry name" value="OxRdtase_Ald_Fedxn_C"/>
</dbReference>
<gene>
    <name evidence="11" type="ORF">DEACI_2789</name>
    <name evidence="10" type="ORF">DEACI_4211</name>
</gene>
<name>A0A8S0W5Q3_9FIRM</name>
<dbReference type="PANTHER" id="PTHR30038">
    <property type="entry name" value="ALDEHYDE FERREDOXIN OXIDOREDUCTASE"/>
    <property type="match status" value="1"/>
</dbReference>
<dbReference type="InterPro" id="IPR036503">
    <property type="entry name" value="Ald_Fedxn_OxRdtase_N_sf"/>
</dbReference>
<evidence type="ECO:0000313" key="12">
    <source>
        <dbReference type="Proteomes" id="UP001071230"/>
    </source>
</evidence>
<dbReference type="Gene3D" id="1.10.599.10">
    <property type="entry name" value="Aldehyde Ferredoxin Oxidoreductase Protein, subunit A, domain 3"/>
    <property type="match status" value="1"/>
</dbReference>
<accession>A0A8S0W5Q3</accession>
<dbReference type="GO" id="GO:0009055">
    <property type="term" value="F:electron transfer activity"/>
    <property type="evidence" value="ECO:0007669"/>
    <property type="project" value="InterPro"/>
</dbReference>
<evidence type="ECO:0000259" key="9">
    <source>
        <dbReference type="SMART" id="SM00790"/>
    </source>
</evidence>
<comment type="cofactor">
    <cofactor evidence="8">
        <name>tungstopterin</name>
        <dbReference type="ChEBI" id="CHEBI:30402"/>
    </cofactor>
</comment>
<dbReference type="SUPFAM" id="SSF48310">
    <property type="entry name" value="Aldehyde ferredoxin oxidoreductase, C-terminal domains"/>
    <property type="match status" value="1"/>
</dbReference>
<keyword evidence="12" id="KW-1185">Reference proteome</keyword>
<keyword evidence="7" id="KW-0411">Iron-sulfur</keyword>
<proteinExistence type="inferred from homology"/>
<keyword evidence="5 10" id="KW-0560">Oxidoreductase</keyword>
<dbReference type="GO" id="GO:0046872">
    <property type="term" value="F:metal ion binding"/>
    <property type="evidence" value="ECO:0007669"/>
    <property type="project" value="UniProtKB-KW"/>
</dbReference>
<dbReference type="Proteomes" id="UP000836597">
    <property type="component" value="Chromosome"/>
</dbReference>
<keyword evidence="4" id="KW-0479">Metal-binding</keyword>
<evidence type="ECO:0000256" key="2">
    <source>
        <dbReference type="ARBA" id="ARBA00011032"/>
    </source>
</evidence>
<dbReference type="SMART" id="SM00790">
    <property type="entry name" value="AFOR_N"/>
    <property type="match status" value="1"/>
</dbReference>
<dbReference type="Gene3D" id="1.10.569.10">
    <property type="entry name" value="Aldehyde Ferredoxin Oxidoreductase Protein, subunit A, domain 2"/>
    <property type="match status" value="1"/>
</dbReference>
<dbReference type="EMBL" id="LR746496">
    <property type="protein sequence ID" value="CAA7603388.1"/>
    <property type="molecule type" value="Genomic_DNA"/>
</dbReference>
<keyword evidence="6" id="KW-0408">Iron</keyword>
<reference evidence="10" key="2">
    <citation type="submission" date="2020-01" db="EMBL/GenBank/DDBJ databases">
        <authorList>
            <person name="Hornung B."/>
        </authorList>
    </citation>
    <scope>NUCLEOTIDE SEQUENCE</scope>
    <source>
        <strain evidence="10">PacBioINE</strain>
    </source>
</reference>
<evidence type="ECO:0000256" key="3">
    <source>
        <dbReference type="ARBA" id="ARBA00022485"/>
    </source>
</evidence>